<dbReference type="KEGG" id="ppg:PputGB1_1215"/>
<feature type="signal peptide" evidence="2">
    <location>
        <begin position="1"/>
        <end position="21"/>
    </location>
</feature>
<protein>
    <submittedName>
        <fullName evidence="4">Phage tail tape measure protein, TP901 family</fullName>
    </submittedName>
</protein>
<evidence type="ECO:0000313" key="4">
    <source>
        <dbReference type="EMBL" id="ABY97123.1"/>
    </source>
</evidence>
<evidence type="ECO:0000256" key="2">
    <source>
        <dbReference type="SAM" id="SignalP"/>
    </source>
</evidence>
<organism evidence="4 5">
    <name type="scientific">Pseudomonas putida (strain GB-1)</name>
    <dbReference type="NCBI Taxonomy" id="76869"/>
    <lineage>
        <taxon>Bacteria</taxon>
        <taxon>Pseudomonadati</taxon>
        <taxon>Pseudomonadota</taxon>
        <taxon>Gammaproteobacteria</taxon>
        <taxon>Pseudomonadales</taxon>
        <taxon>Pseudomonadaceae</taxon>
        <taxon>Pseudomonas</taxon>
    </lineage>
</organism>
<dbReference type="PANTHER" id="PTHR21525">
    <property type="entry name" value="MOTILE SPERM PROTEIN"/>
    <property type="match status" value="1"/>
</dbReference>
<feature type="compositionally biased region" description="Polar residues" evidence="1">
    <location>
        <begin position="1184"/>
        <end position="1194"/>
    </location>
</feature>
<dbReference type="HOGENOM" id="CLU_009661_0_0_6"/>
<dbReference type="Proteomes" id="UP000002157">
    <property type="component" value="Chromosome"/>
</dbReference>
<reference evidence="4 5" key="1">
    <citation type="submission" date="2008-01" db="EMBL/GenBank/DDBJ databases">
        <title>Complete sequence of Pseudomonas putida GB-1.</title>
        <authorList>
            <consortium name="US DOE Joint Genome Institute"/>
            <person name="Copeland A."/>
            <person name="Lucas S."/>
            <person name="Lapidus A."/>
            <person name="Barry K."/>
            <person name="Glavina del Rio T."/>
            <person name="Dalin E."/>
            <person name="Tice H."/>
            <person name="Pitluck S."/>
            <person name="Bruce D."/>
            <person name="Goodwin L."/>
            <person name="Chertkov O."/>
            <person name="Brettin T."/>
            <person name="Detter J.C."/>
            <person name="Han C."/>
            <person name="Kuske C.R."/>
            <person name="Schmutz J."/>
            <person name="Larimer F."/>
            <person name="Land M."/>
            <person name="Hauser L."/>
            <person name="Kyrpides N."/>
            <person name="Kim E."/>
            <person name="McCarthy J.K."/>
            <person name="Richardson P."/>
        </authorList>
    </citation>
    <scope>NUCLEOTIDE SEQUENCE [LARGE SCALE GENOMIC DNA]</scope>
    <source>
        <strain evidence="4 5">GB-1</strain>
    </source>
</reference>
<name>B0KT05_PSEPG</name>
<accession>B0KT05</accession>
<dbReference type="RefSeq" id="WP_012270900.1">
    <property type="nucleotide sequence ID" value="NC_010322.1"/>
</dbReference>
<dbReference type="InterPro" id="IPR010090">
    <property type="entry name" value="Phage_tape_meas"/>
</dbReference>
<dbReference type="EMBL" id="CP000926">
    <property type="protein sequence ID" value="ABY97123.1"/>
    <property type="molecule type" value="Genomic_DNA"/>
</dbReference>
<gene>
    <name evidence="4" type="ordered locus">PputGB1_1215</name>
</gene>
<feature type="compositionally biased region" description="Pro residues" evidence="1">
    <location>
        <begin position="877"/>
        <end position="888"/>
    </location>
</feature>
<feature type="region of interest" description="Disordered" evidence="1">
    <location>
        <begin position="1084"/>
        <end position="1106"/>
    </location>
</feature>
<feature type="region of interest" description="Disordered" evidence="1">
    <location>
        <begin position="871"/>
        <end position="924"/>
    </location>
</feature>
<dbReference type="PANTHER" id="PTHR21525:SF9">
    <property type="entry name" value="CHANNEL_COLICIN DOMAIN-CONTAINING PROTEIN"/>
    <property type="match status" value="1"/>
</dbReference>
<proteinExistence type="predicted"/>
<evidence type="ECO:0000313" key="5">
    <source>
        <dbReference type="Proteomes" id="UP000002157"/>
    </source>
</evidence>
<evidence type="ECO:0000256" key="1">
    <source>
        <dbReference type="SAM" id="MobiDB-lite"/>
    </source>
</evidence>
<dbReference type="Pfam" id="PF10145">
    <property type="entry name" value="PhageMin_Tail"/>
    <property type="match status" value="1"/>
</dbReference>
<feature type="compositionally biased region" description="Basic residues" evidence="1">
    <location>
        <begin position="619"/>
        <end position="631"/>
    </location>
</feature>
<feature type="chain" id="PRO_5002751015" evidence="2">
    <location>
        <begin position="22"/>
        <end position="1314"/>
    </location>
</feature>
<feature type="region of interest" description="Disordered" evidence="1">
    <location>
        <begin position="1231"/>
        <end position="1258"/>
    </location>
</feature>
<feature type="region of interest" description="Disordered" evidence="1">
    <location>
        <begin position="607"/>
        <end position="648"/>
    </location>
</feature>
<feature type="domain" description="Phage tail tape measure protein" evidence="3">
    <location>
        <begin position="173"/>
        <end position="373"/>
    </location>
</feature>
<dbReference type="eggNOG" id="COG5283">
    <property type="taxonomic scope" value="Bacteria"/>
</dbReference>
<keyword evidence="2" id="KW-0732">Signal</keyword>
<sequence>MAGKLALSLVIGGAVASSVGAAFKTVESGIQKLEAKGNRAKVLKSTIGETVKLREEWKRAHDSGAAGADKLLRKLDSNLDALRKQGIEVGRLSREYQRLGREARAADLQLKGHQQLQAGKESLKSNIGKAVVATGAAAVPTMISANYQAIIRDIAIKADIVNKPEERQLTRTVIDTAKDTGMSRNDVADLVNQLVGAGMDLDKALSYAPVAAKFAIGQGSSGVDTASMIQALQQNAKISDPKVMQQALEAIAYQGQAGSFEASDMAKWFPQLLAGMEKNGITGLDAVTSLGSMLQVQMKTAGSSDEAANNFKNWMEKIGSGEVVKAYKDAGIDYQSSLNTGLQKGMNVIEASMALAMRYVEATDPAKAKKIEAAKAKIDKEVDPEKAKAALDALEKALRTGDIFADMQVKAALTAYGQNRGLYEELKADSQKASGILDKNLAERRETSAQQWAELGQAVNDSMRSIGDAIRPATDLVAKGLTSVAHGMTSLADNFQPVVLGIAGITAAVVAFMTASSALKIGRGVFNIARGRSLDRLAGRPGRNDRAPIELPKTGSRVVDTGLGLLGKLFPATQPEVTSANEPQAGGNDTQRVFVVNADAFNGIGSSVANSAPAAPARGSRRSRRRARRRESRQSATARPKQVVGQTKLPSVRPAIPASVPAALPKAVTGVEELGRVARSVRGVTRLAKRLPGGNVVDVGAAAIDVAINASSQEEKAEGYGGAAGSLAGTLAGAAAGAAIGSVVPVIGTAVGGAVGAVLGGMGGESLGSWLGKRWFGDEQTDAEDKPTPESPQMPGQALQATVLHAEEDKPEGRAEQPPPLPAAPVPALGETVRNVPAPTPIAPVVAYDPLSPGAKDPYLLPTLTDNKVPFPGAPLVRPPVQPEPVPEPQRASMRQEPPKLGDTVKAMAPPPPAAPAVSYDPLDPGAKDPYLLPALTASKVRFPGAPLVRPQVQPEPVPEPEPAPKEPPKLGGTVRAAAAPAVSYDPLGPEAKDPYLLPALTANKVRFPGAPLVRPTVQPESVPEPEPGPLLQEPPRLGDTVRALAAPPPVEPAASYDPVNPEAKDPYLLPALTANKVRFPGEPLVRPPVQPEPVIESEPVPGLQEPLKLGDTVKAVAAPAPATPSVSYDPLEPGSKDPYLLPALTANKVRFPGAGLVLPPAQPQPASENPPTRLGEAVREAPATSTPAPVSINNRERKPAAAGVSPQAIPRPDTLPAGLGDLVRDMVAKSAPAPPRMPDLVQSAKVSAPPPAPKVEQSFTFAPSIPINVTGDVKDPAELLRELESGVRRLFDGWQRELSARTASTQLFDQPHV</sequence>
<feature type="region of interest" description="Disordered" evidence="1">
    <location>
        <begin position="946"/>
        <end position="978"/>
    </location>
</feature>
<dbReference type="NCBIfam" id="TIGR01760">
    <property type="entry name" value="tape_meas_TP901"/>
    <property type="match status" value="1"/>
</dbReference>
<feature type="compositionally biased region" description="Low complexity" evidence="1">
    <location>
        <begin position="607"/>
        <end position="618"/>
    </location>
</feature>
<feature type="region of interest" description="Disordered" evidence="1">
    <location>
        <begin position="1156"/>
        <end position="1218"/>
    </location>
</feature>
<evidence type="ECO:0000259" key="3">
    <source>
        <dbReference type="Pfam" id="PF10145"/>
    </source>
</evidence>
<feature type="region of interest" description="Disordered" evidence="1">
    <location>
        <begin position="1012"/>
        <end position="1037"/>
    </location>
</feature>